<dbReference type="Proteomes" id="UP000030380">
    <property type="component" value="Unassembled WGS sequence"/>
</dbReference>
<evidence type="ECO:0000256" key="1">
    <source>
        <dbReference type="SAM" id="SignalP"/>
    </source>
</evidence>
<evidence type="ECO:0000313" key="2">
    <source>
        <dbReference type="EMBL" id="KGQ70395.1"/>
    </source>
</evidence>
<feature type="signal peptide" evidence="1">
    <location>
        <begin position="1"/>
        <end position="19"/>
    </location>
</feature>
<keyword evidence="3" id="KW-1185">Reference proteome</keyword>
<proteinExistence type="predicted"/>
<dbReference type="AlphaFoldDB" id="A0A0A3ATH7"/>
<reference evidence="2 3" key="1">
    <citation type="submission" date="2014-11" db="EMBL/GenBank/DDBJ databases">
        <title>Draft genome sequence of Chelonobacter oris 1662T, associated with respiratory disease in Hermann's Tortoises.</title>
        <authorList>
            <person name="Kudirkiene E."/>
            <person name="Hansen M.J."/>
            <person name="Bojesen A.M."/>
        </authorList>
    </citation>
    <scope>NUCLEOTIDE SEQUENCE [LARGE SCALE GENOMIC DNA]</scope>
    <source>
        <strain evidence="2 3">1662</strain>
    </source>
</reference>
<comment type="caution">
    <text evidence="2">The sequence shown here is derived from an EMBL/GenBank/DDBJ whole genome shotgun (WGS) entry which is preliminary data.</text>
</comment>
<dbReference type="EMBL" id="JSUM01000010">
    <property type="protein sequence ID" value="KGQ70395.1"/>
    <property type="molecule type" value="Genomic_DNA"/>
</dbReference>
<dbReference type="RefSeq" id="WP_034614866.1">
    <property type="nucleotide sequence ID" value="NZ_JSUM01000010.1"/>
</dbReference>
<dbReference type="STRING" id="505317.OA57_05960"/>
<dbReference type="OrthoDB" id="5690253at2"/>
<organism evidence="2 3">
    <name type="scientific">Chelonobacter oris</name>
    <dbReference type="NCBI Taxonomy" id="505317"/>
    <lineage>
        <taxon>Bacteria</taxon>
        <taxon>Pseudomonadati</taxon>
        <taxon>Pseudomonadota</taxon>
        <taxon>Gammaproteobacteria</taxon>
        <taxon>Pasteurellales</taxon>
        <taxon>Pasteurellaceae</taxon>
        <taxon>Chelonobacter</taxon>
    </lineage>
</organism>
<evidence type="ECO:0000313" key="3">
    <source>
        <dbReference type="Proteomes" id="UP000030380"/>
    </source>
</evidence>
<dbReference type="PROSITE" id="PS51257">
    <property type="entry name" value="PROKAR_LIPOPROTEIN"/>
    <property type="match status" value="1"/>
</dbReference>
<feature type="chain" id="PRO_5001997828" description="Lipoprotein" evidence="1">
    <location>
        <begin position="20"/>
        <end position="156"/>
    </location>
</feature>
<protein>
    <recommendedName>
        <fullName evidence="4">Lipoprotein</fullName>
    </recommendedName>
</protein>
<evidence type="ECO:0008006" key="4">
    <source>
        <dbReference type="Google" id="ProtNLM"/>
    </source>
</evidence>
<accession>A0A0A3ATH7</accession>
<name>A0A0A3ATH7_9PAST</name>
<gene>
    <name evidence="2" type="ORF">OA57_05960</name>
</gene>
<sequence length="156" mass="17102">MKRFYQFFAFAFVALAVVACGDKNADLKADLQAFDAATEQNGNLSEIQTLQTELMNAATPEDQAVIFNKIADKYKAIKDSVAALNIKTTEAKGLKDKFISGFDDFIKLMTDSATYVVTPPTAEQQQALVSLQQQATQKLLEAAQGIQELKAKVETK</sequence>
<keyword evidence="1" id="KW-0732">Signal</keyword>